<evidence type="ECO:0008006" key="4">
    <source>
        <dbReference type="Google" id="ProtNLM"/>
    </source>
</evidence>
<organism>
    <name type="scientific">Serpula lacrymans var. lacrymans (strain S7.9)</name>
    <name type="common">Dry rot fungus</name>
    <dbReference type="NCBI Taxonomy" id="578457"/>
    <lineage>
        <taxon>Eukaryota</taxon>
        <taxon>Fungi</taxon>
        <taxon>Dikarya</taxon>
        <taxon>Basidiomycota</taxon>
        <taxon>Agaricomycotina</taxon>
        <taxon>Agaricomycetes</taxon>
        <taxon>Agaricomycetidae</taxon>
        <taxon>Boletales</taxon>
        <taxon>Coniophorineae</taxon>
        <taxon>Serpulaceae</taxon>
        <taxon>Serpula</taxon>
    </lineage>
</organism>
<reference evidence="3" key="1">
    <citation type="submission" date="2011-04" db="EMBL/GenBank/DDBJ databases">
        <title>Evolution of plant cell wall degrading machinery underlies the functional diversity of forest fungi.</title>
        <authorList>
            <consortium name="US DOE Joint Genome Institute (JGI-PGF)"/>
            <person name="Eastwood D.C."/>
            <person name="Floudas D."/>
            <person name="Binder M."/>
            <person name="Majcherczyk A."/>
            <person name="Schneider P."/>
            <person name="Aerts A."/>
            <person name="Asiegbu F.O."/>
            <person name="Baker S.E."/>
            <person name="Barry K."/>
            <person name="Bendiksby M."/>
            <person name="Blumentritt M."/>
            <person name="Coutinho P.M."/>
            <person name="Cullen D."/>
            <person name="Cullen D."/>
            <person name="Gathman A."/>
            <person name="Goodell B."/>
            <person name="Henrissat B."/>
            <person name="Ihrmark K."/>
            <person name="Kauserud H."/>
            <person name="Kohler A."/>
            <person name="LaButti K."/>
            <person name="Lapidus A."/>
            <person name="Lavin J.L."/>
            <person name="Lee Y.-H."/>
            <person name="Lindquist E."/>
            <person name="Lilly W."/>
            <person name="Lucas S."/>
            <person name="Morin E."/>
            <person name="Murat C."/>
            <person name="Oguiza J.A."/>
            <person name="Park J."/>
            <person name="Pisabarro A.G."/>
            <person name="Riley R."/>
            <person name="Rosling A."/>
            <person name="Salamov A."/>
            <person name="Schmidt O."/>
            <person name="Schmutz J."/>
            <person name="Skrede I."/>
            <person name="Stenlid J."/>
            <person name="Wiebenga A."/>
            <person name="Xie X."/>
            <person name="Kues U."/>
            <person name="Hibbett D.S."/>
            <person name="Hoffmeister D."/>
            <person name="Hogberg N."/>
            <person name="Martin F."/>
            <person name="Grigoriev I.V."/>
            <person name="Watkinson S.C."/>
        </authorList>
    </citation>
    <scope>NUCLEOTIDE SEQUENCE</scope>
    <source>
        <strain evidence="3">S7.9</strain>
    </source>
</reference>
<dbReference type="OrthoDB" id="676979at2759"/>
<evidence type="ECO:0000313" key="3">
    <source>
        <dbReference type="EMBL" id="EGO26326.1"/>
    </source>
</evidence>
<feature type="non-terminal residue" evidence="3">
    <location>
        <position position="261"/>
    </location>
</feature>
<dbReference type="InterPro" id="IPR051848">
    <property type="entry name" value="PGIP"/>
</dbReference>
<dbReference type="KEGG" id="sla:SERLADRAFT_384847"/>
<evidence type="ECO:0000256" key="1">
    <source>
        <dbReference type="ARBA" id="ARBA00004196"/>
    </source>
</evidence>
<dbReference type="Gene3D" id="3.80.10.10">
    <property type="entry name" value="Ribonuclease Inhibitor"/>
    <property type="match status" value="1"/>
</dbReference>
<dbReference type="AlphaFoldDB" id="F8NRR0"/>
<dbReference type="SUPFAM" id="SSF52058">
    <property type="entry name" value="L domain-like"/>
    <property type="match status" value="1"/>
</dbReference>
<dbReference type="RefSeq" id="XP_007316499.1">
    <property type="nucleotide sequence ID" value="XM_007316437.1"/>
</dbReference>
<dbReference type="PANTHER" id="PTHR48059:SF30">
    <property type="entry name" value="OS06G0587000 PROTEIN"/>
    <property type="match status" value="1"/>
</dbReference>
<dbReference type="GeneID" id="18811122"/>
<comment type="subcellular location">
    <subcellularLocation>
        <location evidence="1">Cell envelope</location>
    </subcellularLocation>
</comment>
<gene>
    <name evidence="3" type="ORF">SERLADRAFT_384847</name>
</gene>
<proteinExistence type="predicted"/>
<protein>
    <recommendedName>
        <fullName evidence="4">Leucine-rich repeat-containing N-terminal plant-type domain-containing protein</fullName>
    </recommendedName>
</protein>
<feature type="region of interest" description="Disordered" evidence="2">
    <location>
        <begin position="1"/>
        <end position="21"/>
    </location>
</feature>
<name>F8NRR0_SERL9</name>
<accession>F8NRR0</accession>
<dbReference type="Proteomes" id="UP000008064">
    <property type="component" value="Unassembled WGS sequence"/>
</dbReference>
<evidence type="ECO:0000256" key="2">
    <source>
        <dbReference type="SAM" id="MobiDB-lite"/>
    </source>
</evidence>
<sequence length="261" mass="26753">MSSTSSSDSGSTSSTSTSSTLSTNAQQCLSQYTLNAPSSPSSYPCSTCLPTLQAVPSSFLNTDTQDGQQIQNAIQFCGLRAVFETANAAGQATLGNGSWVQDVKFCAWTGVTCDGSGQVSNLKLTFPGVPAALPSEIGSLTSLQSLQVVGGNTIPAGSLPASFTNLTAMTNLQLEATAITAFPDNIFQSLKAITTLTLVNNKMMGTSLPSSLATLSLQNLVINSQQISNPLSTLSSSSSLQSSLQLLDLASTSITGTIPSS</sequence>
<dbReference type="InterPro" id="IPR032675">
    <property type="entry name" value="LRR_dom_sf"/>
</dbReference>
<dbReference type="EMBL" id="GL945432">
    <property type="protein sequence ID" value="EGO26326.1"/>
    <property type="molecule type" value="Genomic_DNA"/>
</dbReference>
<dbReference type="PANTHER" id="PTHR48059">
    <property type="entry name" value="POLYGALACTURONASE INHIBITOR 1"/>
    <property type="match status" value="1"/>
</dbReference>
<dbReference type="HOGENOM" id="CLU_1067768_0_0_1"/>